<accession>A0A8J7R596</accession>
<dbReference type="AlphaFoldDB" id="A0A8J7R596"/>
<dbReference type="Proteomes" id="UP000666240">
    <property type="component" value="Unassembled WGS sequence"/>
</dbReference>
<gene>
    <name evidence="2" type="ORF">J5Y06_22950</name>
</gene>
<proteinExistence type="predicted"/>
<dbReference type="RefSeq" id="WP_209337537.1">
    <property type="nucleotide sequence ID" value="NZ_JAGIYY010000019.1"/>
</dbReference>
<feature type="region of interest" description="Disordered" evidence="1">
    <location>
        <begin position="49"/>
        <end position="75"/>
    </location>
</feature>
<protein>
    <submittedName>
        <fullName evidence="2">Uncharacterized protein</fullName>
    </submittedName>
</protein>
<comment type="caution">
    <text evidence="2">The sequence shown here is derived from an EMBL/GenBank/DDBJ whole genome shotgun (WGS) entry which is preliminary data.</text>
</comment>
<evidence type="ECO:0000313" key="2">
    <source>
        <dbReference type="EMBL" id="MBP0441508.1"/>
    </source>
</evidence>
<sequence>MTVVSMTYRELADRLGMKPESARKAVRRKGWTRTVGNDGMARVLVPQEDLPPVSGTAEALPPARPADGPGDGLPAMSRELELKIEGLRALLVAEGRRADAAEADRDRWHELATRPWWRRLAG</sequence>
<dbReference type="EMBL" id="JAGIYY010000019">
    <property type="protein sequence ID" value="MBP0441508.1"/>
    <property type="molecule type" value="Genomic_DNA"/>
</dbReference>
<reference evidence="2" key="1">
    <citation type="submission" date="2021-03" db="EMBL/GenBank/DDBJ databases">
        <title>Genome sequencing and assembly of Tianweitania sediminis.</title>
        <authorList>
            <person name="Chhetri G."/>
        </authorList>
    </citation>
    <scope>NUCLEOTIDE SEQUENCE</scope>
    <source>
        <strain evidence="2">Z8</strain>
    </source>
</reference>
<organism evidence="2 3">
    <name type="scientific">Tianweitania sediminis</name>
    <dbReference type="NCBI Taxonomy" id="1502156"/>
    <lineage>
        <taxon>Bacteria</taxon>
        <taxon>Pseudomonadati</taxon>
        <taxon>Pseudomonadota</taxon>
        <taxon>Alphaproteobacteria</taxon>
        <taxon>Hyphomicrobiales</taxon>
        <taxon>Phyllobacteriaceae</taxon>
        <taxon>Tianweitania</taxon>
    </lineage>
</organism>
<keyword evidence="3" id="KW-1185">Reference proteome</keyword>
<feature type="compositionally biased region" description="Low complexity" evidence="1">
    <location>
        <begin position="59"/>
        <end position="75"/>
    </location>
</feature>
<evidence type="ECO:0000313" key="3">
    <source>
        <dbReference type="Proteomes" id="UP000666240"/>
    </source>
</evidence>
<name>A0A8J7R596_9HYPH</name>
<evidence type="ECO:0000256" key="1">
    <source>
        <dbReference type="SAM" id="MobiDB-lite"/>
    </source>
</evidence>